<dbReference type="EC" id="2.8.1.7" evidence="7"/>
<dbReference type="InterPro" id="IPR015424">
    <property type="entry name" value="PyrdxlP-dep_Trfase"/>
</dbReference>
<dbReference type="Gene3D" id="3.90.1150.10">
    <property type="entry name" value="Aspartate Aminotransferase, domain 1"/>
    <property type="match status" value="1"/>
</dbReference>
<dbReference type="Gene3D" id="3.40.640.10">
    <property type="entry name" value="Type I PLP-dependent aspartate aminotransferase-like (Major domain)"/>
    <property type="match status" value="1"/>
</dbReference>
<evidence type="ECO:0000256" key="5">
    <source>
        <dbReference type="RuleBase" id="RU004504"/>
    </source>
</evidence>
<dbReference type="PANTHER" id="PTHR43586:SF8">
    <property type="entry name" value="CYSTEINE DESULFURASE 1, CHLOROPLASTIC"/>
    <property type="match status" value="1"/>
</dbReference>
<dbReference type="InterPro" id="IPR015421">
    <property type="entry name" value="PyrdxlP-dep_Trfase_major"/>
</dbReference>
<keyword evidence="7" id="KW-0808">Transferase</keyword>
<dbReference type="InterPro" id="IPR015422">
    <property type="entry name" value="PyrdxlP-dep_Trfase_small"/>
</dbReference>
<evidence type="ECO:0000313" key="7">
    <source>
        <dbReference type="EMBL" id="SCM80656.1"/>
    </source>
</evidence>
<evidence type="ECO:0000256" key="2">
    <source>
        <dbReference type="ARBA" id="ARBA00010447"/>
    </source>
</evidence>
<evidence type="ECO:0000256" key="4">
    <source>
        <dbReference type="ARBA" id="ARBA00050776"/>
    </source>
</evidence>
<reference evidence="7" key="1">
    <citation type="submission" date="2016-08" db="EMBL/GenBank/DDBJ databases">
        <authorList>
            <person name="Seilhamer J.J."/>
        </authorList>
    </citation>
    <scope>NUCLEOTIDE SEQUENCE</scope>
    <source>
        <strain evidence="7">86</strain>
    </source>
</reference>
<accession>A0A212LT50</accession>
<protein>
    <submittedName>
        <fullName evidence="7">Cysteine desulfurase</fullName>
        <ecNumber evidence="7">2.8.1.7</ecNumber>
    </submittedName>
</protein>
<dbReference type="EMBL" id="FMJE01000003">
    <property type="protein sequence ID" value="SCM80656.1"/>
    <property type="molecule type" value="Genomic_DNA"/>
</dbReference>
<comment type="similarity">
    <text evidence="2">Belongs to the class-V pyridoxal-phosphate-dependent aminotransferase family. Csd subfamily.</text>
</comment>
<dbReference type="RefSeq" id="WP_288183937.1">
    <property type="nucleotide sequence ID" value="NZ_LT608335.1"/>
</dbReference>
<dbReference type="SUPFAM" id="SSF53383">
    <property type="entry name" value="PLP-dependent transferases"/>
    <property type="match status" value="1"/>
</dbReference>
<organism evidence="7">
    <name type="scientific">uncultured Sporomusa sp</name>
    <dbReference type="NCBI Taxonomy" id="307249"/>
    <lineage>
        <taxon>Bacteria</taxon>
        <taxon>Bacillati</taxon>
        <taxon>Bacillota</taxon>
        <taxon>Negativicutes</taxon>
        <taxon>Selenomonadales</taxon>
        <taxon>Sporomusaceae</taxon>
        <taxon>Sporomusa</taxon>
        <taxon>environmental samples</taxon>
    </lineage>
</organism>
<gene>
    <name evidence="7" type="primary">csd</name>
    <name evidence="7" type="ORF">KL86SPO_30834</name>
</gene>
<keyword evidence="3" id="KW-0663">Pyridoxal phosphate</keyword>
<dbReference type="AlphaFoldDB" id="A0A212LT50"/>
<dbReference type="Pfam" id="PF00266">
    <property type="entry name" value="Aminotran_5"/>
    <property type="match status" value="1"/>
</dbReference>
<dbReference type="PROSITE" id="PS00595">
    <property type="entry name" value="AA_TRANSFER_CLASS_5"/>
    <property type="match status" value="1"/>
</dbReference>
<evidence type="ECO:0000256" key="1">
    <source>
        <dbReference type="ARBA" id="ARBA00001933"/>
    </source>
</evidence>
<evidence type="ECO:0000256" key="3">
    <source>
        <dbReference type="ARBA" id="ARBA00022898"/>
    </source>
</evidence>
<comment type="catalytic activity">
    <reaction evidence="4">
        <text>(sulfur carrier)-H + L-cysteine = (sulfur carrier)-SH + L-alanine</text>
        <dbReference type="Rhea" id="RHEA:43892"/>
        <dbReference type="Rhea" id="RHEA-COMP:14737"/>
        <dbReference type="Rhea" id="RHEA-COMP:14739"/>
        <dbReference type="ChEBI" id="CHEBI:29917"/>
        <dbReference type="ChEBI" id="CHEBI:35235"/>
        <dbReference type="ChEBI" id="CHEBI:57972"/>
        <dbReference type="ChEBI" id="CHEBI:64428"/>
        <dbReference type="EC" id="2.8.1.7"/>
    </reaction>
</comment>
<dbReference type="GO" id="GO:0031071">
    <property type="term" value="F:cysteine desulfurase activity"/>
    <property type="evidence" value="ECO:0007669"/>
    <property type="project" value="UniProtKB-EC"/>
</dbReference>
<name>A0A212LT50_9FIRM</name>
<comment type="cofactor">
    <cofactor evidence="1 5">
        <name>pyridoxal 5'-phosphate</name>
        <dbReference type="ChEBI" id="CHEBI:597326"/>
    </cofactor>
</comment>
<sequence length="459" mass="51212">MIYRNPGSYFRTLVAGCDTKVTLANGRQVTAINFDNAATTPPLSPVIKAISRFAPWYASVHRGRGYKSILTSELYDRGREVVRHFVKADPGDVIIFTKNTTESINILAYALAAGGKEQVVLSTDMEHLANDMPWRDKFTVDYVGLTKSGRLSLEDLETKLRTYRGKVSLVAVTGASNVTGYINPIPKIARLAHKYGARIFVDGAQWVPHAPVNMKPQHSPEHIDFLAFSAHKMYAPFGTGVLIGPKKCFEQAVPVYQGGGAVGLVSQQHIEWDDPPAKYEAGTPNMMGVLALITAIEALSRLSITEIHNYEQALIEYAIDSLSEIPGVTLYSRQERREERVSLISFSLEGLHHSQVAELLSQEAGIAIRSGLFCAHPYVEKLLNLNEEEIKYYQTHDDKRIPGLARISFGIYNNFEEIDIFYTLLAHAAKHRNHYARKYAYVLSPGRCNGNEKDAYPYC</sequence>
<dbReference type="InterPro" id="IPR000192">
    <property type="entry name" value="Aminotrans_V_dom"/>
</dbReference>
<dbReference type="PANTHER" id="PTHR43586">
    <property type="entry name" value="CYSTEINE DESULFURASE"/>
    <property type="match status" value="1"/>
</dbReference>
<proteinExistence type="inferred from homology"/>
<feature type="domain" description="Aminotransferase class V" evidence="6">
    <location>
        <begin position="32"/>
        <end position="421"/>
    </location>
</feature>
<evidence type="ECO:0000259" key="6">
    <source>
        <dbReference type="Pfam" id="PF00266"/>
    </source>
</evidence>
<dbReference type="InterPro" id="IPR020578">
    <property type="entry name" value="Aminotrans_V_PyrdxlP_BS"/>
</dbReference>